<organism evidence="2 3">
    <name type="scientific">Agrococcus carbonis</name>
    <dbReference type="NCBI Taxonomy" id="684552"/>
    <lineage>
        <taxon>Bacteria</taxon>
        <taxon>Bacillati</taxon>
        <taxon>Actinomycetota</taxon>
        <taxon>Actinomycetes</taxon>
        <taxon>Micrococcales</taxon>
        <taxon>Microbacteriaceae</taxon>
        <taxon>Agrococcus</taxon>
    </lineage>
</organism>
<dbReference type="PANTHER" id="PTHR43233:SF1">
    <property type="entry name" value="FAMILY N-ACETYLTRANSFERASE, PUTATIVE (AFU_ORTHOLOGUE AFUA_6G03350)-RELATED"/>
    <property type="match status" value="1"/>
</dbReference>
<dbReference type="CDD" id="cd04301">
    <property type="entry name" value="NAT_SF"/>
    <property type="match status" value="1"/>
</dbReference>
<accession>A0A1H1NE69</accession>
<reference evidence="3" key="1">
    <citation type="submission" date="2016-10" db="EMBL/GenBank/DDBJ databases">
        <authorList>
            <person name="Varghese N."/>
            <person name="Submissions S."/>
        </authorList>
    </citation>
    <scope>NUCLEOTIDE SEQUENCE [LARGE SCALE GENOMIC DNA]</scope>
    <source>
        <strain evidence="3">DSM 22965</strain>
    </source>
</reference>
<dbReference type="InterPro" id="IPR053144">
    <property type="entry name" value="Acetyltransferase_Butenolide"/>
</dbReference>
<dbReference type="PROSITE" id="PS51186">
    <property type="entry name" value="GNAT"/>
    <property type="match status" value="1"/>
</dbReference>
<dbReference type="InterPro" id="IPR000182">
    <property type="entry name" value="GNAT_dom"/>
</dbReference>
<keyword evidence="2" id="KW-0808">Transferase</keyword>
<dbReference type="RefSeq" id="WP_092666205.1">
    <property type="nucleotide sequence ID" value="NZ_LT629734.1"/>
</dbReference>
<protein>
    <submittedName>
        <fullName evidence="2">Acetyltransferase (GNAT) domain-containing protein</fullName>
    </submittedName>
</protein>
<feature type="domain" description="N-acetyltransferase" evidence="1">
    <location>
        <begin position="3"/>
        <end position="139"/>
    </location>
</feature>
<dbReference type="InterPro" id="IPR016181">
    <property type="entry name" value="Acyl_CoA_acyltransferase"/>
</dbReference>
<dbReference type="Pfam" id="PF13673">
    <property type="entry name" value="Acetyltransf_10"/>
    <property type="match status" value="1"/>
</dbReference>
<gene>
    <name evidence="2" type="ORF">SAMN04489719_1245</name>
</gene>
<dbReference type="PANTHER" id="PTHR43233">
    <property type="entry name" value="FAMILY N-ACETYLTRANSFERASE, PUTATIVE (AFU_ORTHOLOGUE AFUA_6G03350)-RELATED"/>
    <property type="match status" value="1"/>
</dbReference>
<evidence type="ECO:0000259" key="1">
    <source>
        <dbReference type="PROSITE" id="PS51186"/>
    </source>
</evidence>
<keyword evidence="3" id="KW-1185">Reference proteome</keyword>
<dbReference type="Gene3D" id="3.40.630.30">
    <property type="match status" value="1"/>
</dbReference>
<proteinExistence type="predicted"/>
<dbReference type="GO" id="GO:0016747">
    <property type="term" value="F:acyltransferase activity, transferring groups other than amino-acyl groups"/>
    <property type="evidence" value="ECO:0007669"/>
    <property type="project" value="InterPro"/>
</dbReference>
<evidence type="ECO:0000313" key="3">
    <source>
        <dbReference type="Proteomes" id="UP000199649"/>
    </source>
</evidence>
<dbReference type="Proteomes" id="UP000199649">
    <property type="component" value="Chromosome I"/>
</dbReference>
<sequence length="139" mass="15186">MRCTITEETPSRDELVALYRSVGWTAYTDDAERLVAAVRGSHLVLTARDASGALLGLVRTVSDGLTIAYIQDILVAPQQQRAGIGGALLDAVIERTASIRQTVLLTDDEPGQRAFYESRGLVEAHDVRPHALRSFVLLR</sequence>
<dbReference type="OrthoDB" id="4549080at2"/>
<dbReference type="EMBL" id="LT629734">
    <property type="protein sequence ID" value="SDR97242.1"/>
    <property type="molecule type" value="Genomic_DNA"/>
</dbReference>
<name>A0A1H1NE69_9MICO</name>
<dbReference type="SUPFAM" id="SSF55729">
    <property type="entry name" value="Acyl-CoA N-acyltransferases (Nat)"/>
    <property type="match status" value="1"/>
</dbReference>
<dbReference type="STRING" id="684552.SAMN04489719_1245"/>
<evidence type="ECO:0000313" key="2">
    <source>
        <dbReference type="EMBL" id="SDR97242.1"/>
    </source>
</evidence>
<dbReference type="AlphaFoldDB" id="A0A1H1NE69"/>